<name>A0A4Y6PWQ5_PERCE</name>
<accession>A0A5B8Y7H7</accession>
<feature type="compositionally biased region" description="Gly residues" evidence="1">
    <location>
        <begin position="25"/>
        <end position="37"/>
    </location>
</feature>
<protein>
    <submittedName>
        <fullName evidence="2">Uncharacterized protein</fullName>
    </submittedName>
</protein>
<reference evidence="2 3" key="1">
    <citation type="submission" date="2019-06" db="EMBL/GenBank/DDBJ databases">
        <title>Persicimonas caeni gen. nov., sp. nov., a predatory bacterium isolated from solar saltern.</title>
        <authorList>
            <person name="Wang S."/>
        </authorList>
    </citation>
    <scope>NUCLEOTIDE SEQUENCE [LARGE SCALE GENOMIC DNA]</scope>
    <source>
        <strain evidence="2 3">YN101</strain>
    </source>
</reference>
<dbReference type="Proteomes" id="UP000315995">
    <property type="component" value="Chromosome"/>
</dbReference>
<organism evidence="2 3">
    <name type="scientific">Persicimonas caeni</name>
    <dbReference type="NCBI Taxonomy" id="2292766"/>
    <lineage>
        <taxon>Bacteria</taxon>
        <taxon>Deltaproteobacteria</taxon>
        <taxon>Bradymonadales</taxon>
        <taxon>Bradymonadaceae</taxon>
        <taxon>Persicimonas</taxon>
    </lineage>
</organism>
<gene>
    <name evidence="2" type="ORF">FIV42_18635</name>
</gene>
<evidence type="ECO:0000256" key="1">
    <source>
        <dbReference type="SAM" id="MobiDB-lite"/>
    </source>
</evidence>
<feature type="region of interest" description="Disordered" evidence="1">
    <location>
        <begin position="1"/>
        <end position="60"/>
    </location>
</feature>
<accession>A0A4Y6PWQ5</accession>
<keyword evidence="3" id="KW-1185">Reference proteome</keyword>
<evidence type="ECO:0000313" key="3">
    <source>
        <dbReference type="Proteomes" id="UP000315995"/>
    </source>
</evidence>
<dbReference type="AlphaFoldDB" id="A0A4Y6PWQ5"/>
<evidence type="ECO:0000313" key="2">
    <source>
        <dbReference type="EMBL" id="QDG52683.1"/>
    </source>
</evidence>
<dbReference type="EMBL" id="CP041186">
    <property type="protein sequence ID" value="QDG52683.1"/>
    <property type="molecule type" value="Genomic_DNA"/>
</dbReference>
<sequence length="109" mass="11499">MSSAGRTPCSYTCGAGHDHHHGHGHGYGYGHGHGHGLGCRSRGPGAVTGAGHRVRDRSRLSRAHALLVHVRGPRRTPAVETTAPQKSHFSLCAPWQAPSNPRSSPAPLH</sequence>
<proteinExistence type="predicted"/>